<accession>A0A8S5MGR1</accession>
<sequence>MKTNVTMVSKDRELFGVIIKQDTKTSFMSLTDLQEAYTKKRVEMGWNEKRIENILSNKESAERVYYILEKQGYKIESGFPGFIQSVEKESLIKVMKKMGAYKTMGRGENRRTMCNPYIWVLVAMELNPMLYAEVVTWLTDKLILNRIEAGDKYNVLSRAISRFPDADYSKMAKGLNWIVFNEHESMIRNRATREQLKELETLQSNLAFCIEMGTISSFSNLMNMMRSIYVKKWGEEAVTSKNVK</sequence>
<name>A0A8S5MGR1_9CAUD</name>
<evidence type="ECO:0000313" key="1">
    <source>
        <dbReference type="EMBL" id="DAD81434.1"/>
    </source>
</evidence>
<dbReference type="EMBL" id="BK014902">
    <property type="protein sequence ID" value="DAD81434.1"/>
    <property type="molecule type" value="Genomic_DNA"/>
</dbReference>
<proteinExistence type="predicted"/>
<protein>
    <submittedName>
        <fullName evidence="1">KilA protein</fullName>
    </submittedName>
</protein>
<organism evidence="1">
    <name type="scientific">Podoviridae sp. ct1h53</name>
    <dbReference type="NCBI Taxonomy" id="2826536"/>
    <lineage>
        <taxon>Viruses</taxon>
        <taxon>Duplodnaviria</taxon>
        <taxon>Heunggongvirae</taxon>
        <taxon>Uroviricota</taxon>
        <taxon>Caudoviricetes</taxon>
    </lineage>
</organism>
<reference evidence="1" key="1">
    <citation type="journal article" date="2021" name="Proc. Natl. Acad. Sci. U.S.A.">
        <title>A Catalog of Tens of Thousands of Viruses from Human Metagenomes Reveals Hidden Associations with Chronic Diseases.</title>
        <authorList>
            <person name="Tisza M.J."/>
            <person name="Buck C.B."/>
        </authorList>
    </citation>
    <scope>NUCLEOTIDE SEQUENCE</scope>
    <source>
        <strain evidence="1">Ct1h53</strain>
    </source>
</reference>